<dbReference type="InterPro" id="IPR013783">
    <property type="entry name" value="Ig-like_fold"/>
</dbReference>
<dbReference type="InterPro" id="IPR036179">
    <property type="entry name" value="Ig-like_dom_sf"/>
</dbReference>
<keyword evidence="4" id="KW-1185">Reference proteome</keyword>
<organism evidence="3 4">
    <name type="scientific">Artemia franciscana</name>
    <name type="common">Brine shrimp</name>
    <name type="synonym">Artemia sanfranciscana</name>
    <dbReference type="NCBI Taxonomy" id="6661"/>
    <lineage>
        <taxon>Eukaryota</taxon>
        <taxon>Metazoa</taxon>
        <taxon>Ecdysozoa</taxon>
        <taxon>Arthropoda</taxon>
        <taxon>Crustacea</taxon>
        <taxon>Branchiopoda</taxon>
        <taxon>Anostraca</taxon>
        <taxon>Artemiidae</taxon>
        <taxon>Artemia</taxon>
    </lineage>
</organism>
<protein>
    <recommendedName>
        <fullName evidence="2">Ig-like domain-containing protein</fullName>
    </recommendedName>
</protein>
<comment type="caution">
    <text evidence="3">The sequence shown here is derived from an EMBL/GenBank/DDBJ whole genome shotgun (WGS) entry which is preliminary data.</text>
</comment>
<dbReference type="GO" id="GO:0050808">
    <property type="term" value="P:synapse organization"/>
    <property type="evidence" value="ECO:0007669"/>
    <property type="project" value="TreeGrafter"/>
</dbReference>
<dbReference type="PANTHER" id="PTHR23279">
    <property type="entry name" value="DEFECTIVE PROBOSCIS EXTENSION RESPONSE DPR -RELATED"/>
    <property type="match status" value="1"/>
</dbReference>
<proteinExistence type="predicted"/>
<evidence type="ECO:0000313" key="3">
    <source>
        <dbReference type="EMBL" id="KAK2726368.1"/>
    </source>
</evidence>
<dbReference type="SMART" id="SM00409">
    <property type="entry name" value="IG"/>
    <property type="match status" value="2"/>
</dbReference>
<evidence type="ECO:0000256" key="1">
    <source>
        <dbReference type="SAM" id="Phobius"/>
    </source>
</evidence>
<dbReference type="EMBL" id="JAVRJZ010000002">
    <property type="protein sequence ID" value="KAK2726368.1"/>
    <property type="molecule type" value="Genomic_DNA"/>
</dbReference>
<feature type="transmembrane region" description="Helical" evidence="1">
    <location>
        <begin position="309"/>
        <end position="325"/>
    </location>
</feature>
<accession>A0AA88IBV7</accession>
<dbReference type="Proteomes" id="UP001187531">
    <property type="component" value="Unassembled WGS sequence"/>
</dbReference>
<evidence type="ECO:0000259" key="2">
    <source>
        <dbReference type="PROSITE" id="PS50835"/>
    </source>
</evidence>
<reference evidence="3" key="1">
    <citation type="submission" date="2023-07" db="EMBL/GenBank/DDBJ databases">
        <title>Chromosome-level genome assembly of Artemia franciscana.</title>
        <authorList>
            <person name="Jo E."/>
        </authorList>
    </citation>
    <scope>NUCLEOTIDE SEQUENCE</scope>
    <source>
        <tissue evidence="3">Whole body</tissue>
    </source>
</reference>
<keyword evidence="1" id="KW-0472">Membrane</keyword>
<gene>
    <name evidence="3" type="ORF">QYM36_000716</name>
</gene>
<keyword evidence="1" id="KW-1133">Transmembrane helix</keyword>
<dbReference type="InterPro" id="IPR007110">
    <property type="entry name" value="Ig-like_dom"/>
</dbReference>
<dbReference type="SMART" id="SM00408">
    <property type="entry name" value="IGc2"/>
    <property type="match status" value="2"/>
</dbReference>
<dbReference type="InterPro" id="IPR013098">
    <property type="entry name" value="Ig_I-set"/>
</dbReference>
<dbReference type="InterPro" id="IPR003598">
    <property type="entry name" value="Ig_sub2"/>
</dbReference>
<dbReference type="Gene3D" id="2.60.40.10">
    <property type="entry name" value="Immunoglobulins"/>
    <property type="match status" value="2"/>
</dbReference>
<dbReference type="PROSITE" id="PS50835">
    <property type="entry name" value="IG_LIKE"/>
    <property type="match status" value="2"/>
</dbReference>
<feature type="domain" description="Ig-like" evidence="2">
    <location>
        <begin position="59"/>
        <end position="159"/>
    </location>
</feature>
<evidence type="ECO:0000313" key="4">
    <source>
        <dbReference type="Proteomes" id="UP001187531"/>
    </source>
</evidence>
<dbReference type="AlphaFoldDB" id="A0AA88IBV7"/>
<dbReference type="GO" id="GO:0032589">
    <property type="term" value="C:neuron projection membrane"/>
    <property type="evidence" value="ECO:0007669"/>
    <property type="project" value="TreeGrafter"/>
</dbReference>
<name>A0AA88IBV7_ARTSF</name>
<dbReference type="PANTHER" id="PTHR23279:SF36">
    <property type="entry name" value="DEFECTIVE PROBOSCIS EXTENSION RESPONSE 9, ISOFORM A"/>
    <property type="match status" value="1"/>
</dbReference>
<dbReference type="InterPro" id="IPR003599">
    <property type="entry name" value="Ig_sub"/>
</dbReference>
<dbReference type="SUPFAM" id="SSF48726">
    <property type="entry name" value="Immunoglobulin"/>
    <property type="match status" value="2"/>
</dbReference>
<keyword evidence="1" id="KW-0812">Transmembrane</keyword>
<dbReference type="InterPro" id="IPR037448">
    <property type="entry name" value="Zig-8"/>
</dbReference>
<feature type="domain" description="Ig-like" evidence="2">
    <location>
        <begin position="163"/>
        <end position="273"/>
    </location>
</feature>
<sequence length="329" mass="36888">MVLKNCRLLTQADELKLLLLTLAFFTLSNGSMLTPTVTHFSDDFEETESPQPVTPIGDPNYFDLQASSNVTALQGQTGFLTCRIRRRGNWTVSWVRHKDIHLLAVGTETYTKDPRFKAHFVQSSGDWTLQIKGLISSDVGAYECQLSTTPLRGHTVYLSVLIPETRIMNGNEVFLEQGSELNLTCLVSPGMDPSLILWRHNGRVVNWERQQAGADPSHLHQVIYQSRQHRERHHGASRIRIVDDPVHNPISKEAVSHLIVRKSKPFHSGQYACSPPGAEGASTIVHVIAEEEPAAMQRGTAPCQNPCQTVLFTILCLVVFYINSFKRHK</sequence>
<dbReference type="Pfam" id="PF07679">
    <property type="entry name" value="I-set"/>
    <property type="match status" value="1"/>
</dbReference>